<dbReference type="InterPro" id="IPR009003">
    <property type="entry name" value="Peptidase_S1_PA"/>
</dbReference>
<dbReference type="InterPro" id="IPR051201">
    <property type="entry name" value="Chloro_Bact_Ser_Proteases"/>
</dbReference>
<evidence type="ECO:0000256" key="3">
    <source>
        <dbReference type="SAM" id="SignalP"/>
    </source>
</evidence>
<dbReference type="AlphaFoldDB" id="A0A1Y1QFB7"/>
<evidence type="ECO:0000256" key="1">
    <source>
        <dbReference type="ARBA" id="ARBA00022670"/>
    </source>
</evidence>
<proteinExistence type="predicted"/>
<dbReference type="InterPro" id="IPR001940">
    <property type="entry name" value="Peptidase_S1C"/>
</dbReference>
<dbReference type="PANTHER" id="PTHR43343">
    <property type="entry name" value="PEPTIDASE S12"/>
    <property type="match status" value="1"/>
</dbReference>
<dbReference type="EMBL" id="MTEJ01000347">
    <property type="protein sequence ID" value="OQX04304.1"/>
    <property type="molecule type" value="Genomic_DNA"/>
</dbReference>
<accession>A0A1Y1QFB7</accession>
<dbReference type="SUPFAM" id="SSF50494">
    <property type="entry name" value="Trypsin-like serine proteases"/>
    <property type="match status" value="1"/>
</dbReference>
<evidence type="ECO:0008006" key="6">
    <source>
        <dbReference type="Google" id="ProtNLM"/>
    </source>
</evidence>
<keyword evidence="1" id="KW-0645">Protease</keyword>
<dbReference type="GO" id="GO:0004252">
    <property type="term" value="F:serine-type endopeptidase activity"/>
    <property type="evidence" value="ECO:0007669"/>
    <property type="project" value="InterPro"/>
</dbReference>
<dbReference type="GO" id="GO:0006508">
    <property type="term" value="P:proteolysis"/>
    <property type="evidence" value="ECO:0007669"/>
    <property type="project" value="UniProtKB-KW"/>
</dbReference>
<keyword evidence="3" id="KW-0732">Signal</keyword>
<dbReference type="Proteomes" id="UP000192491">
    <property type="component" value="Unassembled WGS sequence"/>
</dbReference>
<feature type="chain" id="PRO_5012733959" description="Serine protease" evidence="3">
    <location>
        <begin position="23"/>
        <end position="240"/>
    </location>
</feature>
<dbReference type="PANTHER" id="PTHR43343:SF3">
    <property type="entry name" value="PROTEASE DO-LIKE 8, CHLOROPLASTIC"/>
    <property type="match status" value="1"/>
</dbReference>
<comment type="caution">
    <text evidence="4">The sequence shown here is derived from an EMBL/GenBank/DDBJ whole genome shotgun (WGS) entry which is preliminary data.</text>
</comment>
<organism evidence="4 5">
    <name type="scientific">Thiothrix lacustris</name>
    <dbReference type="NCBI Taxonomy" id="525917"/>
    <lineage>
        <taxon>Bacteria</taxon>
        <taxon>Pseudomonadati</taxon>
        <taxon>Pseudomonadota</taxon>
        <taxon>Gammaproteobacteria</taxon>
        <taxon>Thiotrichales</taxon>
        <taxon>Thiotrichaceae</taxon>
        <taxon>Thiothrix</taxon>
    </lineage>
</organism>
<protein>
    <recommendedName>
        <fullName evidence="6">Serine protease</fullName>
    </recommendedName>
</protein>
<dbReference type="Pfam" id="PF13365">
    <property type="entry name" value="Trypsin_2"/>
    <property type="match status" value="1"/>
</dbReference>
<keyword evidence="2" id="KW-0378">Hydrolase</keyword>
<sequence>MSSTLLLSLGLLQGCSAMPLPALGHASLTATEQNTIALFERSNPSVVSLNAKNPQANAWEGTASGTGFVWDKQGHIVTTQHLIQGQQFMQVRLSDQRIVQARVLGYSATQDLAVLQLPTIANPPPAATLGNSTHLKVGQHVFSIGNAFDLGPGLTEGLISALDRTFGDEQNGAIYHLIQTDAAINPGSSGAPLLNSAGQVIGVNVAIYSLSGGSEGVGFAIPIDIVKQIVKPLINQGAKT</sequence>
<evidence type="ECO:0000313" key="4">
    <source>
        <dbReference type="EMBL" id="OQX04304.1"/>
    </source>
</evidence>
<dbReference type="Gene3D" id="2.40.10.120">
    <property type="match status" value="1"/>
</dbReference>
<dbReference type="PRINTS" id="PR00834">
    <property type="entry name" value="PROTEASES2C"/>
</dbReference>
<evidence type="ECO:0000313" key="5">
    <source>
        <dbReference type="Proteomes" id="UP000192491"/>
    </source>
</evidence>
<name>A0A1Y1QFB7_9GAMM</name>
<evidence type="ECO:0000256" key="2">
    <source>
        <dbReference type="ARBA" id="ARBA00022801"/>
    </source>
</evidence>
<feature type="signal peptide" evidence="3">
    <location>
        <begin position="1"/>
        <end position="22"/>
    </location>
</feature>
<reference evidence="4 5" key="1">
    <citation type="submission" date="2017-01" db="EMBL/GenBank/DDBJ databases">
        <title>Novel large sulfur bacteria in the metagenomes of groundwater-fed chemosynthetic microbial mats in the Lake Huron basin.</title>
        <authorList>
            <person name="Sharrar A.M."/>
            <person name="Flood B.E."/>
            <person name="Bailey J.V."/>
            <person name="Jones D.S."/>
            <person name="Biddanda B."/>
            <person name="Ruberg S.A."/>
            <person name="Marcus D.N."/>
            <person name="Dick G.J."/>
        </authorList>
    </citation>
    <scope>NUCLEOTIDE SEQUENCE [LARGE SCALE GENOMIC DNA]</scope>
    <source>
        <strain evidence="4">A8</strain>
    </source>
</reference>
<gene>
    <name evidence="4" type="ORF">BWK73_36590</name>
</gene>